<evidence type="ECO:0000256" key="6">
    <source>
        <dbReference type="ARBA" id="ARBA00022927"/>
    </source>
</evidence>
<evidence type="ECO:0000256" key="2">
    <source>
        <dbReference type="ARBA" id="ARBA00006613"/>
    </source>
</evidence>
<dbReference type="PANTHER" id="PTHR22781">
    <property type="entry name" value="DELTA ADAPTIN-RELATED"/>
    <property type="match status" value="1"/>
</dbReference>
<dbReference type="Pfam" id="PF01602">
    <property type="entry name" value="Adaptin_N"/>
    <property type="match status" value="1"/>
</dbReference>
<dbReference type="OrthoDB" id="10264595at2759"/>
<dbReference type="InterPro" id="IPR010474">
    <property type="entry name" value="AP3D_dom_metazoa"/>
</dbReference>
<gene>
    <name evidence="11" type="primary">LOC116301682</name>
</gene>
<protein>
    <recommendedName>
        <fullName evidence="3">AP-3 complex subunit delta</fullName>
    </recommendedName>
</protein>
<sequence length="1244" mass="140333">MFEKNLTDLVRGIRNNKENEAKYIAGCLDDIKQELRQENPAVKANAVAKLTYLQMCGYDISWAAFNIIEVMSNSKFTHKRIGYLAASQSFHEGLDILMLTTNMLRKDLCSINMYDAGIALSGFSCFITPDLARDLANDVMSLLVSTKPYIRKRAVLLVYKIFLKFPEALRPAFPRLKEKLEDSDPGVQSASVNVICELARKNPKNYLSLAPLFFKLMTNSTNNWMLIKIIKLFGALCPLEPRLGKKLLEPLTNLIHSTSAMSLLYECVNTVIAGLPHHQPSIQLCISKLRLLLEDPDQNLKYLALLSMSNILKIHPKAVQQHRDIIIQCLDDKDESIRLRALDLIVGMVSKKNIMDIVKKLMIHMDKTTSQSYRDELLSKIILICSQSDYHYITNFEWYIDVLVQLTRVEGTRYGRQIASQMMDVTIRVKAIRPYAVQCLSLLLKNNHLLSGNIQKNGMCEVLYAGAWLSGEFSEYLPDIGETLECLLRTKATLLPGHIQAVYVQSIAKLYARILNNMEKEGDDSAAVDLGQKLVDNLPMFVQSADLEVQERASCIQQLIKYVLKLQGKGVQCSEEVNALFVGELNPVAAKAQKKVPIPEGLDLDKWINEPPKESSEEENDIEDMFGSIEHRTLEQRTVEEPDEEELEKRREVRRVEQDTNPHYLRLDTPTKEDKTALKVDDIPVANLDLPVSLKVSGISMSKKYKKGRKKKHRKGRHGSRGEDSDEEDLSMQMKYEVLPAGAGEMPEGVEEAASSEEDTPVHNVDDPHRLLDVDLLKPLDSSDALPVRTHRVVDPESHVKKTEEEAEEVHEKEKKSKKRSKKDKEKKSKHKHDKKEKEEKGKKSSHKHKHHHHMEKEAEKEEPDLMINGDVEDNADEVDEIKTNVEPGDEPVTQKDGSQPNEEDGAKLDDMDFWLTPSSSTANKAEEQETEVPSATPESAKTTRHRDRKSTESKEHKKKKDKREKKKSKKTQKTPEASPEHEPEAEASMEQDIVEVKPVEYKPEPPVSSYKVLAENSSLKLTHQSKAAAQNMHQLVVSIIFSNLTDFHIKSMEFNVLDSLNTKMVRPIGYSSRDSIPVPFQLLPGSSNEGQFAFNVENITMPQKLRGTLTYMIKDPEGSTSEKMDFSLFLPCSSFLVATPLSSLDFSNLLAGGSLTSKSSVKFNAPEDLEFASVIARICCLLHFSVVEQVDHGASLYSRSIQSHHICLLVKEFNGHSVSIDGKSTESSLLSNVLKEAETLFTS</sequence>
<evidence type="ECO:0000259" key="9">
    <source>
        <dbReference type="SMART" id="SM01354"/>
    </source>
</evidence>
<comment type="subcellular location">
    <subcellularLocation>
        <location evidence="1">Endomembrane system</location>
    </subcellularLocation>
</comment>
<feature type="compositionally biased region" description="Basic and acidic residues" evidence="8">
    <location>
        <begin position="760"/>
        <end position="778"/>
    </location>
</feature>
<feature type="compositionally biased region" description="Basic residues" evidence="8">
    <location>
        <begin position="703"/>
        <end position="719"/>
    </location>
</feature>
<keyword evidence="10" id="KW-1185">Reference proteome</keyword>
<dbReference type="AlphaFoldDB" id="A0A6P8IID1"/>
<feature type="region of interest" description="Disordered" evidence="8">
    <location>
        <begin position="701"/>
        <end position="990"/>
    </location>
</feature>
<dbReference type="Pfam" id="PF06375">
    <property type="entry name" value="AP3D1"/>
    <property type="match status" value="1"/>
</dbReference>
<dbReference type="FunCoup" id="A0A6P8IID1">
    <property type="interactions" value="2193"/>
</dbReference>
<dbReference type="SMART" id="SM01354">
    <property type="entry name" value="BLVR"/>
    <property type="match status" value="1"/>
</dbReference>
<keyword evidence="7" id="KW-0472">Membrane</keyword>
<evidence type="ECO:0000256" key="4">
    <source>
        <dbReference type="ARBA" id="ARBA00022448"/>
    </source>
</evidence>
<feature type="compositionally biased region" description="Acidic residues" evidence="8">
    <location>
        <begin position="861"/>
        <end position="880"/>
    </location>
</feature>
<evidence type="ECO:0000256" key="3">
    <source>
        <dbReference type="ARBA" id="ARBA00015717"/>
    </source>
</evidence>
<name>A0A6P8IID1_ACTTE</name>
<dbReference type="SUPFAM" id="SSF48371">
    <property type="entry name" value="ARM repeat"/>
    <property type="match status" value="1"/>
</dbReference>
<keyword evidence="6" id="KW-0653">Protein transport</keyword>
<evidence type="ECO:0000256" key="8">
    <source>
        <dbReference type="SAM" id="MobiDB-lite"/>
    </source>
</evidence>
<comment type="similarity">
    <text evidence="2">Belongs to the adaptor complexes large subunit family.</text>
</comment>
<dbReference type="InterPro" id="IPR011989">
    <property type="entry name" value="ARM-like"/>
</dbReference>
<evidence type="ECO:0000256" key="5">
    <source>
        <dbReference type="ARBA" id="ARBA00022737"/>
    </source>
</evidence>
<dbReference type="Gene3D" id="1.25.10.10">
    <property type="entry name" value="Leucine-rich Repeat Variant"/>
    <property type="match status" value="1"/>
</dbReference>
<evidence type="ECO:0000313" key="10">
    <source>
        <dbReference type="Proteomes" id="UP000515163"/>
    </source>
</evidence>
<evidence type="ECO:0000313" key="11">
    <source>
        <dbReference type="RefSeq" id="XP_031566631.1"/>
    </source>
</evidence>
<dbReference type="InterPro" id="IPR058898">
    <property type="entry name" value="Mu_AP3"/>
</dbReference>
<dbReference type="InterPro" id="IPR002553">
    <property type="entry name" value="Clathrin/coatomer_adapt-like_N"/>
</dbReference>
<feature type="compositionally biased region" description="Basic residues" evidence="8">
    <location>
        <begin position="957"/>
        <end position="973"/>
    </location>
</feature>
<dbReference type="InterPro" id="IPR016024">
    <property type="entry name" value="ARM-type_fold"/>
</dbReference>
<keyword evidence="4" id="KW-0813">Transport</keyword>
<dbReference type="Pfam" id="PF26171">
    <property type="entry name" value="Mu_AP3"/>
    <property type="match status" value="1"/>
</dbReference>
<dbReference type="PANTHER" id="PTHR22781:SF12">
    <property type="entry name" value="AP-3 COMPLEX SUBUNIT DELTA-1"/>
    <property type="match status" value="1"/>
</dbReference>
<proteinExistence type="inferred from homology"/>
<feature type="region of interest" description="Disordered" evidence="8">
    <location>
        <begin position="629"/>
        <end position="653"/>
    </location>
</feature>
<keyword evidence="5" id="KW-0677">Repeat</keyword>
<dbReference type="InterPro" id="IPR017105">
    <property type="entry name" value="AP3_complex_dsu"/>
</dbReference>
<evidence type="ECO:0000256" key="1">
    <source>
        <dbReference type="ARBA" id="ARBA00004308"/>
    </source>
</evidence>
<accession>A0A6P8IID1</accession>
<feature type="domain" description="AP-3 complex subunit delta" evidence="9">
    <location>
        <begin position="642"/>
        <end position="777"/>
    </location>
</feature>
<dbReference type="GO" id="GO:0006896">
    <property type="term" value="P:Golgi to vacuole transport"/>
    <property type="evidence" value="ECO:0007669"/>
    <property type="project" value="TreeGrafter"/>
</dbReference>
<dbReference type="InParanoid" id="A0A6P8IID1"/>
<reference evidence="11" key="1">
    <citation type="submission" date="2025-08" db="UniProtKB">
        <authorList>
            <consortium name="RefSeq"/>
        </authorList>
    </citation>
    <scope>IDENTIFICATION</scope>
    <source>
        <tissue evidence="11">Tentacle</tissue>
    </source>
</reference>
<feature type="compositionally biased region" description="Acidic residues" evidence="8">
    <location>
        <begin position="748"/>
        <end position="759"/>
    </location>
</feature>
<dbReference type="GeneID" id="116301682"/>
<dbReference type="Proteomes" id="UP000515163">
    <property type="component" value="Unplaced"/>
</dbReference>
<feature type="compositionally biased region" description="Basic residues" evidence="8">
    <location>
        <begin position="844"/>
        <end position="854"/>
    </location>
</feature>
<feature type="compositionally biased region" description="Basic and acidic residues" evidence="8">
    <location>
        <begin position="792"/>
        <end position="815"/>
    </location>
</feature>
<dbReference type="GO" id="GO:0030123">
    <property type="term" value="C:AP-3 adaptor complex"/>
    <property type="evidence" value="ECO:0007669"/>
    <property type="project" value="InterPro"/>
</dbReference>
<organism evidence="10 11">
    <name type="scientific">Actinia tenebrosa</name>
    <name type="common">Australian red waratah sea anemone</name>
    <dbReference type="NCBI Taxonomy" id="6105"/>
    <lineage>
        <taxon>Eukaryota</taxon>
        <taxon>Metazoa</taxon>
        <taxon>Cnidaria</taxon>
        <taxon>Anthozoa</taxon>
        <taxon>Hexacorallia</taxon>
        <taxon>Actiniaria</taxon>
        <taxon>Actiniidae</taxon>
        <taxon>Actinia</taxon>
    </lineage>
</organism>
<feature type="compositionally biased region" description="Polar residues" evidence="8">
    <location>
        <begin position="932"/>
        <end position="941"/>
    </location>
</feature>
<dbReference type="GO" id="GO:0006623">
    <property type="term" value="P:protein targeting to vacuole"/>
    <property type="evidence" value="ECO:0007669"/>
    <property type="project" value="TreeGrafter"/>
</dbReference>
<dbReference type="GO" id="GO:0010008">
    <property type="term" value="C:endosome membrane"/>
    <property type="evidence" value="ECO:0007669"/>
    <property type="project" value="TreeGrafter"/>
</dbReference>
<evidence type="ECO:0000256" key="7">
    <source>
        <dbReference type="ARBA" id="ARBA00023136"/>
    </source>
</evidence>
<dbReference type="RefSeq" id="XP_031566631.1">
    <property type="nucleotide sequence ID" value="XM_031710771.1"/>
</dbReference>
<dbReference type="FunFam" id="1.25.10.10:FF:000251">
    <property type="entry name" value="AP-3 complex subunit delta"/>
    <property type="match status" value="1"/>
</dbReference>
<dbReference type="KEGG" id="aten:116301682"/>
<dbReference type="GO" id="GO:0005794">
    <property type="term" value="C:Golgi apparatus"/>
    <property type="evidence" value="ECO:0007669"/>
    <property type="project" value="UniProtKB-SubCell"/>
</dbReference>
<feature type="compositionally biased region" description="Basic and acidic residues" evidence="8">
    <location>
        <begin position="629"/>
        <end position="640"/>
    </location>
</feature>